<accession>A0A1I4D960</accession>
<protein>
    <recommendedName>
        <fullName evidence="3">Neuroendocrine-specific golgi family protein P55 (NESP55)</fullName>
    </recommendedName>
</protein>
<evidence type="ECO:0000313" key="2">
    <source>
        <dbReference type="Proteomes" id="UP000198804"/>
    </source>
</evidence>
<reference evidence="2" key="1">
    <citation type="submission" date="2016-10" db="EMBL/GenBank/DDBJ databases">
        <authorList>
            <person name="Varghese N."/>
            <person name="Submissions S."/>
        </authorList>
    </citation>
    <scope>NUCLEOTIDE SEQUENCE [LARGE SCALE GENOMIC DNA]</scope>
    <source>
        <strain evidence="2">CGMCC 1.6474</strain>
    </source>
</reference>
<gene>
    <name evidence="1" type="ORF">SAMN04488125_105237</name>
</gene>
<evidence type="ECO:0008006" key="3">
    <source>
        <dbReference type="Google" id="ProtNLM"/>
    </source>
</evidence>
<proteinExistence type="predicted"/>
<evidence type="ECO:0000313" key="1">
    <source>
        <dbReference type="EMBL" id="SFK89553.1"/>
    </source>
</evidence>
<dbReference type="STRING" id="414703.SAMN04488125_105237"/>
<keyword evidence="2" id="KW-1185">Reference proteome</keyword>
<dbReference type="EMBL" id="FOSV01000005">
    <property type="protein sequence ID" value="SFK89553.1"/>
    <property type="molecule type" value="Genomic_DNA"/>
</dbReference>
<sequence length="71" mass="7852">MRQYLVNFYKIVADDSGHDHTILQHQALVGARSEVSALFEAKAMFREAMGVADWRLRADTCEAVALADVAA</sequence>
<dbReference type="OrthoDB" id="8239381at2"/>
<dbReference type="Proteomes" id="UP000198804">
    <property type="component" value="Unassembled WGS sequence"/>
</dbReference>
<name>A0A1I4D960_9HYPH</name>
<organism evidence="1 2">
    <name type="scientific">Methylorubrum salsuginis</name>
    <dbReference type="NCBI Taxonomy" id="414703"/>
    <lineage>
        <taxon>Bacteria</taxon>
        <taxon>Pseudomonadati</taxon>
        <taxon>Pseudomonadota</taxon>
        <taxon>Alphaproteobacteria</taxon>
        <taxon>Hyphomicrobiales</taxon>
        <taxon>Methylobacteriaceae</taxon>
        <taxon>Methylorubrum</taxon>
    </lineage>
</organism>
<dbReference type="AlphaFoldDB" id="A0A1I4D960"/>
<dbReference type="RefSeq" id="WP_091944439.1">
    <property type="nucleotide sequence ID" value="NZ_FOSV01000005.1"/>
</dbReference>